<dbReference type="GO" id="GO:0071541">
    <property type="term" value="C:eukaryotic translation initiation factor 3 complex, eIF3m"/>
    <property type="evidence" value="ECO:0007669"/>
    <property type="project" value="UniProtKB-UniRule"/>
</dbReference>
<comment type="caution">
    <text evidence="7">The sequence shown here is derived from an EMBL/GenBank/DDBJ whole genome shotgun (WGS) entry which is preliminary data.</text>
</comment>
<sequence>MSATNTIFVEGATEAQIVEVTSYIAKLQGDESETPAYVSAISEKLAADKQAEVLNQIAADSPILLTAPVKVEAEGALNLVIAILQGNDEAVKTFSKALVAEDADRFNIKQKILLNLYNTCPSNSRLRYDIFIAIFDAVVKNDDLDSLMSQFDYVDVWAKEWGLDLETERALYSHLAEQLKAAGEERAAYEFFLKTLATYNDSPDATSAEYAKQAISTAIQMPNCFAFEDLLQYKPLQQLKGTPEFELLNIFLNGNLQEYNQFAGQHQDLLASFDVESNITKMRLLSLASLGSENLSRELTYGEIAAALEISESEVEMWVIDVIRAGLVEAKLDQLNKTVIVYRSIYRVFGKEQWQQLDSKLNSWKNSLTDILAVIGNAKLIAGNAMQNGGAAVVIDSTAANTSTSVKSSS</sequence>
<gene>
    <name evidence="7" type="ORF">K450DRAFT_247879</name>
</gene>
<dbReference type="PROSITE" id="PS50250">
    <property type="entry name" value="PCI"/>
    <property type="match status" value="1"/>
</dbReference>
<accession>A0AAD5HCT4</accession>
<comment type="subcellular location">
    <subcellularLocation>
        <location evidence="5">Cytoplasm</location>
    </subcellularLocation>
</comment>
<dbReference type="EMBL" id="MU620931">
    <property type="protein sequence ID" value="KAI8578234.1"/>
    <property type="molecule type" value="Genomic_DNA"/>
</dbReference>
<name>A0AAD5HCT4_UMBRA</name>
<dbReference type="InterPro" id="IPR045237">
    <property type="entry name" value="COPS7/eIF3m"/>
</dbReference>
<dbReference type="GO" id="GO:0016282">
    <property type="term" value="C:eukaryotic 43S preinitiation complex"/>
    <property type="evidence" value="ECO:0007669"/>
    <property type="project" value="UniProtKB-UniRule"/>
</dbReference>
<evidence type="ECO:0000259" key="6">
    <source>
        <dbReference type="PROSITE" id="PS50250"/>
    </source>
</evidence>
<dbReference type="PANTHER" id="PTHR15350:SF2">
    <property type="entry name" value="EUKARYOTIC TRANSLATION INITIATION FACTOR 3 SUBUNIT M"/>
    <property type="match status" value="1"/>
</dbReference>
<reference evidence="7" key="1">
    <citation type="submission" date="2021-06" db="EMBL/GenBank/DDBJ databases">
        <authorList>
            <consortium name="DOE Joint Genome Institute"/>
            <person name="Mondo S.J."/>
            <person name="Amses K.R."/>
            <person name="Simmons D.R."/>
            <person name="Longcore J.E."/>
            <person name="Seto K."/>
            <person name="Alves G.H."/>
            <person name="Bonds A.E."/>
            <person name="Quandt C.A."/>
            <person name="Davis W.J."/>
            <person name="Chang Y."/>
            <person name="Letcher P.M."/>
            <person name="Powell M.J."/>
            <person name="Kuo A."/>
            <person name="Labutti K."/>
            <person name="Pangilinan J."/>
            <person name="Andreopoulos W."/>
            <person name="Tritt A."/>
            <person name="Riley R."/>
            <person name="Hundley H."/>
            <person name="Johnson J."/>
            <person name="Lipzen A."/>
            <person name="Barry K."/>
            <person name="Berbee M.L."/>
            <person name="Buchler N.E."/>
            <person name="Grigoriev I.V."/>
            <person name="Spatafora J.W."/>
            <person name="Stajich J.E."/>
            <person name="James T.Y."/>
        </authorList>
    </citation>
    <scope>NUCLEOTIDE SEQUENCE</scope>
    <source>
        <strain evidence="7">AG</strain>
    </source>
</reference>
<keyword evidence="8" id="KW-1185">Reference proteome</keyword>
<dbReference type="GO" id="GO:0001732">
    <property type="term" value="P:formation of cytoplasmic translation initiation complex"/>
    <property type="evidence" value="ECO:0007669"/>
    <property type="project" value="UniProtKB-UniRule"/>
</dbReference>
<dbReference type="Pfam" id="PF18005">
    <property type="entry name" value="eIF3m_C_helix"/>
    <property type="match status" value="1"/>
</dbReference>
<dbReference type="SUPFAM" id="SSF46785">
    <property type="entry name" value="Winged helix' DNA-binding domain"/>
    <property type="match status" value="1"/>
</dbReference>
<evidence type="ECO:0000256" key="5">
    <source>
        <dbReference type="HAMAP-Rule" id="MF_03012"/>
    </source>
</evidence>
<proteinExistence type="inferred from homology"/>
<dbReference type="InterPro" id="IPR027528">
    <property type="entry name" value="eIF3m"/>
</dbReference>
<dbReference type="Pfam" id="PF01399">
    <property type="entry name" value="PCI"/>
    <property type="match status" value="1"/>
</dbReference>
<dbReference type="AlphaFoldDB" id="A0AAD5HCT4"/>
<dbReference type="InterPro" id="IPR036390">
    <property type="entry name" value="WH_DNA-bd_sf"/>
</dbReference>
<dbReference type="Proteomes" id="UP001206595">
    <property type="component" value="Unassembled WGS sequence"/>
</dbReference>
<feature type="domain" description="PCI" evidence="6">
    <location>
        <begin position="184"/>
        <end position="346"/>
    </location>
</feature>
<evidence type="ECO:0000313" key="8">
    <source>
        <dbReference type="Proteomes" id="UP001206595"/>
    </source>
</evidence>
<dbReference type="PANTHER" id="PTHR15350">
    <property type="entry name" value="COP9 SIGNALOSOME COMPLEX SUBUNIT 7/DENDRITIC CELL PROTEIN GA17"/>
    <property type="match status" value="1"/>
</dbReference>
<dbReference type="InterPro" id="IPR000717">
    <property type="entry name" value="PCI_dom"/>
</dbReference>
<comment type="subunit">
    <text evidence="5">Component of the eukaryotic translation initiation factor 3 (eIF-3) complex.</text>
</comment>
<comment type="similarity">
    <text evidence="1">Belongs to the CSN7/EIF3M family. CSN7 subfamily.</text>
</comment>
<organism evidence="7 8">
    <name type="scientific">Umbelopsis ramanniana AG</name>
    <dbReference type="NCBI Taxonomy" id="1314678"/>
    <lineage>
        <taxon>Eukaryota</taxon>
        <taxon>Fungi</taxon>
        <taxon>Fungi incertae sedis</taxon>
        <taxon>Mucoromycota</taxon>
        <taxon>Mucoromycotina</taxon>
        <taxon>Umbelopsidomycetes</taxon>
        <taxon>Umbelopsidales</taxon>
        <taxon>Umbelopsidaceae</taxon>
        <taxon>Umbelopsis</taxon>
    </lineage>
</organism>
<protein>
    <recommendedName>
        <fullName evidence="5">Eukaryotic translation initiation factor 3 subunit M</fullName>
        <shortName evidence="5">eIF3m</shortName>
    </recommendedName>
</protein>
<dbReference type="RefSeq" id="XP_051443238.1">
    <property type="nucleotide sequence ID" value="XM_051590139.1"/>
</dbReference>
<evidence type="ECO:0000256" key="2">
    <source>
        <dbReference type="ARBA" id="ARBA00022490"/>
    </source>
</evidence>
<dbReference type="GO" id="GO:0033290">
    <property type="term" value="C:eukaryotic 48S preinitiation complex"/>
    <property type="evidence" value="ECO:0007669"/>
    <property type="project" value="UniProtKB-UniRule"/>
</dbReference>
<comment type="similarity">
    <text evidence="5">Belongs to the eIF-3 subunit M family.</text>
</comment>
<dbReference type="SMART" id="SM00088">
    <property type="entry name" value="PINT"/>
    <property type="match status" value="1"/>
</dbReference>
<keyword evidence="2 5" id="KW-0963">Cytoplasm</keyword>
<evidence type="ECO:0000256" key="3">
    <source>
        <dbReference type="ARBA" id="ARBA00022540"/>
    </source>
</evidence>
<keyword evidence="4 5" id="KW-0648">Protein biosynthesis</keyword>
<dbReference type="GO" id="GO:0003743">
    <property type="term" value="F:translation initiation factor activity"/>
    <property type="evidence" value="ECO:0007669"/>
    <property type="project" value="UniProtKB-UniRule"/>
</dbReference>
<dbReference type="HAMAP" id="MF_03012">
    <property type="entry name" value="eIF3m"/>
    <property type="match status" value="1"/>
</dbReference>
<dbReference type="GeneID" id="75915483"/>
<evidence type="ECO:0000256" key="1">
    <source>
        <dbReference type="ARBA" id="ARBA00008482"/>
    </source>
</evidence>
<comment type="function">
    <text evidence="5">Component of the eukaryotic translation initiation factor 3 (eIF-3) complex, which is involved in protein synthesis of a specialized repertoire of mRNAs and, together with other initiation factors, stimulates binding of mRNA and methionyl-tRNAi to the 40S ribosome. The eIF-3 complex specifically targets and initiates translation of a subset of mRNAs involved in cell proliferation.</text>
</comment>
<keyword evidence="3 5" id="KW-0396">Initiation factor</keyword>
<dbReference type="InterPro" id="IPR040750">
    <property type="entry name" value="eIF3m_C_helix"/>
</dbReference>
<evidence type="ECO:0000313" key="7">
    <source>
        <dbReference type="EMBL" id="KAI8578234.1"/>
    </source>
</evidence>
<reference evidence="7" key="2">
    <citation type="journal article" date="2022" name="Proc. Natl. Acad. Sci. U.S.A.">
        <title>Diploid-dominant life cycles characterize the early evolution of Fungi.</title>
        <authorList>
            <person name="Amses K.R."/>
            <person name="Simmons D.R."/>
            <person name="Longcore J.E."/>
            <person name="Mondo S.J."/>
            <person name="Seto K."/>
            <person name="Jeronimo G.H."/>
            <person name="Bonds A.E."/>
            <person name="Quandt C.A."/>
            <person name="Davis W.J."/>
            <person name="Chang Y."/>
            <person name="Federici B.A."/>
            <person name="Kuo A."/>
            <person name="LaButti K."/>
            <person name="Pangilinan J."/>
            <person name="Andreopoulos W."/>
            <person name="Tritt A."/>
            <person name="Riley R."/>
            <person name="Hundley H."/>
            <person name="Johnson J."/>
            <person name="Lipzen A."/>
            <person name="Barry K."/>
            <person name="Lang B.F."/>
            <person name="Cuomo C.A."/>
            <person name="Buchler N.E."/>
            <person name="Grigoriev I.V."/>
            <person name="Spatafora J.W."/>
            <person name="Stajich J.E."/>
            <person name="James T.Y."/>
        </authorList>
    </citation>
    <scope>NUCLEOTIDE SEQUENCE</scope>
    <source>
        <strain evidence="7">AG</strain>
    </source>
</reference>
<evidence type="ECO:0000256" key="4">
    <source>
        <dbReference type="ARBA" id="ARBA00022917"/>
    </source>
</evidence>